<dbReference type="EMBL" id="BKCJ010009337">
    <property type="protein sequence ID" value="GEU86502.1"/>
    <property type="molecule type" value="Genomic_DNA"/>
</dbReference>
<reference evidence="2" key="1">
    <citation type="journal article" date="2019" name="Sci. Rep.">
        <title>Draft genome of Tanacetum cinerariifolium, the natural source of mosquito coil.</title>
        <authorList>
            <person name="Yamashiro T."/>
            <person name="Shiraishi A."/>
            <person name="Satake H."/>
            <person name="Nakayama K."/>
        </authorList>
    </citation>
    <scope>NUCLEOTIDE SEQUENCE</scope>
</reference>
<name>A0A6L2NNC5_TANCI</name>
<feature type="compositionally biased region" description="Low complexity" evidence="1">
    <location>
        <begin position="404"/>
        <end position="415"/>
    </location>
</feature>
<organism evidence="2">
    <name type="scientific">Tanacetum cinerariifolium</name>
    <name type="common">Dalmatian daisy</name>
    <name type="synonym">Chrysanthemum cinerariifolium</name>
    <dbReference type="NCBI Taxonomy" id="118510"/>
    <lineage>
        <taxon>Eukaryota</taxon>
        <taxon>Viridiplantae</taxon>
        <taxon>Streptophyta</taxon>
        <taxon>Embryophyta</taxon>
        <taxon>Tracheophyta</taxon>
        <taxon>Spermatophyta</taxon>
        <taxon>Magnoliopsida</taxon>
        <taxon>eudicotyledons</taxon>
        <taxon>Gunneridae</taxon>
        <taxon>Pentapetalae</taxon>
        <taxon>asterids</taxon>
        <taxon>campanulids</taxon>
        <taxon>Asterales</taxon>
        <taxon>Asteraceae</taxon>
        <taxon>Asteroideae</taxon>
        <taxon>Anthemideae</taxon>
        <taxon>Anthemidinae</taxon>
        <taxon>Tanacetum</taxon>
    </lineage>
</organism>
<feature type="non-terminal residue" evidence="2">
    <location>
        <position position="1"/>
    </location>
</feature>
<evidence type="ECO:0000256" key="1">
    <source>
        <dbReference type="SAM" id="MobiDB-lite"/>
    </source>
</evidence>
<feature type="region of interest" description="Disordered" evidence="1">
    <location>
        <begin position="392"/>
        <end position="422"/>
    </location>
</feature>
<evidence type="ECO:0000313" key="2">
    <source>
        <dbReference type="EMBL" id="GEU86502.1"/>
    </source>
</evidence>
<proteinExistence type="predicted"/>
<comment type="caution">
    <text evidence="2">The sequence shown here is derived from an EMBL/GenBank/DDBJ whole genome shotgun (WGS) entry which is preliminary data.</text>
</comment>
<evidence type="ECO:0008006" key="3">
    <source>
        <dbReference type="Google" id="ProtNLM"/>
    </source>
</evidence>
<protein>
    <recommendedName>
        <fullName evidence="3">DUF4283 domain-containing protein</fullName>
    </recommendedName>
</protein>
<gene>
    <name evidence="2" type="ORF">Tci_058480</name>
</gene>
<sequence length="450" mass="50189">GCSISSLVRGADVHGPYDMLPDLNIRSFPRPGRERCDIGDELSHHTILDTPNIIGDDVSIDNSQTPQGPNALKHRPVNPSHREEIWVIDTEHVYTFVHCNTIMNYEIYTKLFPLCRFVDNPGVVRSISSMLKSSFHGLWNAWTDVDQDSRDRLWTRFKIQHNLEHHTSKLMLMGDDGKPLKLLNLDGQSTAIESFTYFSDAFGTHNASTKVATTGPNDIPSNKGDDGKKAINFRTLIAPATNVAHVAISIKLVLEVKERFENSVYGVFQGKRVVSNTSMEAMLENGLWLICNVSLIPRKWSPMANVSKGDLKSVPVWVKLHDTQRHDVRGLPICPKSCVVYKPIHPMIVKKSDTRQAKPTNTNSINVGNNNLVTSNLFDVLNMVKNDVGAAPSDTVSSKGDMADVNVGNNKNVNLDNEDSDTDMIEDTNETTSFMAPKLPMVATFFYGWR</sequence>
<accession>A0A6L2NNC5</accession>
<dbReference type="AlphaFoldDB" id="A0A6L2NNC5"/>